<dbReference type="Pfam" id="PF08281">
    <property type="entry name" value="Sigma70_r4_2"/>
    <property type="match status" value="1"/>
</dbReference>
<dbReference type="PANTHER" id="PTHR43133:SF50">
    <property type="entry name" value="ECF RNA POLYMERASE SIGMA FACTOR SIGM"/>
    <property type="match status" value="1"/>
</dbReference>
<evidence type="ECO:0000256" key="1">
    <source>
        <dbReference type="ARBA" id="ARBA00010641"/>
    </source>
</evidence>
<organism evidence="8">
    <name type="scientific">Kitasatospora camelliae</name>
    <dbReference type="NCBI Taxonomy" id="3156397"/>
    <lineage>
        <taxon>Bacteria</taxon>
        <taxon>Bacillati</taxon>
        <taxon>Actinomycetota</taxon>
        <taxon>Actinomycetes</taxon>
        <taxon>Kitasatosporales</taxon>
        <taxon>Streptomycetaceae</taxon>
        <taxon>Kitasatospora</taxon>
    </lineage>
</organism>
<dbReference type="GO" id="GO:0006352">
    <property type="term" value="P:DNA-templated transcription initiation"/>
    <property type="evidence" value="ECO:0007669"/>
    <property type="project" value="InterPro"/>
</dbReference>
<keyword evidence="2" id="KW-0805">Transcription regulation</keyword>
<dbReference type="InterPro" id="IPR013249">
    <property type="entry name" value="RNA_pol_sigma70_r4_t2"/>
</dbReference>
<dbReference type="InterPro" id="IPR014284">
    <property type="entry name" value="RNA_pol_sigma-70_dom"/>
</dbReference>
<dbReference type="InterPro" id="IPR039425">
    <property type="entry name" value="RNA_pol_sigma-70-like"/>
</dbReference>
<dbReference type="AlphaFoldDB" id="A0AAU8K4S4"/>
<dbReference type="EMBL" id="CP159872">
    <property type="protein sequence ID" value="XCM83723.1"/>
    <property type="molecule type" value="Genomic_DNA"/>
</dbReference>
<dbReference type="CDD" id="cd06171">
    <property type="entry name" value="Sigma70_r4"/>
    <property type="match status" value="1"/>
</dbReference>
<dbReference type="SUPFAM" id="SSF88946">
    <property type="entry name" value="Sigma2 domain of RNA polymerase sigma factors"/>
    <property type="match status" value="1"/>
</dbReference>
<dbReference type="RefSeq" id="WP_354644660.1">
    <property type="nucleotide sequence ID" value="NZ_CP159872.1"/>
</dbReference>
<keyword evidence="4" id="KW-0238">DNA-binding</keyword>
<dbReference type="Pfam" id="PF04542">
    <property type="entry name" value="Sigma70_r2"/>
    <property type="match status" value="1"/>
</dbReference>
<dbReference type="InterPro" id="IPR013324">
    <property type="entry name" value="RNA_pol_sigma_r3/r4-like"/>
</dbReference>
<dbReference type="InterPro" id="IPR013325">
    <property type="entry name" value="RNA_pol_sigma_r2"/>
</dbReference>
<dbReference type="Gene3D" id="1.10.1740.10">
    <property type="match status" value="1"/>
</dbReference>
<sequence>MGSRKAARDEEFRRFVDAVWPRLVRTAYLLAGDRHTAEDLAQQSLERAYVAWGRVAQADDPYAYVRRILVNEQARRHRRKAPERLVDAVPDRAEPAGPERLDRLDDRASLLAALAQLPPRQRQSVVLRYWEDLSETQAAALMGCSVGTVKSQASKGLAKLRNAAALHGLAATTAGEGRVR</sequence>
<dbReference type="GO" id="GO:0003677">
    <property type="term" value="F:DNA binding"/>
    <property type="evidence" value="ECO:0007669"/>
    <property type="project" value="UniProtKB-KW"/>
</dbReference>
<dbReference type="Gene3D" id="1.10.10.10">
    <property type="entry name" value="Winged helix-like DNA-binding domain superfamily/Winged helix DNA-binding domain"/>
    <property type="match status" value="1"/>
</dbReference>
<comment type="similarity">
    <text evidence="1">Belongs to the sigma-70 factor family. ECF subfamily.</text>
</comment>
<feature type="domain" description="RNA polymerase sigma-70 region 2" evidence="6">
    <location>
        <begin position="17"/>
        <end position="81"/>
    </location>
</feature>
<keyword evidence="5" id="KW-0804">Transcription</keyword>
<dbReference type="InterPro" id="IPR036388">
    <property type="entry name" value="WH-like_DNA-bd_sf"/>
</dbReference>
<dbReference type="InterPro" id="IPR014325">
    <property type="entry name" value="RNA_pol_sigma-E_actinobac"/>
</dbReference>
<name>A0AAU8K4S4_9ACTN</name>
<dbReference type="NCBIfam" id="TIGR02937">
    <property type="entry name" value="sigma70-ECF"/>
    <property type="match status" value="1"/>
</dbReference>
<evidence type="ECO:0000259" key="6">
    <source>
        <dbReference type="Pfam" id="PF04542"/>
    </source>
</evidence>
<evidence type="ECO:0000256" key="5">
    <source>
        <dbReference type="ARBA" id="ARBA00023163"/>
    </source>
</evidence>
<gene>
    <name evidence="8" type="ORF">ABWK59_34755</name>
</gene>
<reference evidence="8" key="1">
    <citation type="submission" date="2024-06" db="EMBL/GenBank/DDBJ databases">
        <title>The genome sequences of Kitasatospora sp. strain HUAS MG31.</title>
        <authorList>
            <person name="Mo P."/>
        </authorList>
    </citation>
    <scope>NUCLEOTIDE SEQUENCE</scope>
    <source>
        <strain evidence="8">HUAS MG31</strain>
    </source>
</reference>
<evidence type="ECO:0000256" key="3">
    <source>
        <dbReference type="ARBA" id="ARBA00023082"/>
    </source>
</evidence>
<evidence type="ECO:0000256" key="4">
    <source>
        <dbReference type="ARBA" id="ARBA00023125"/>
    </source>
</evidence>
<accession>A0AAU8K4S4</accession>
<evidence type="ECO:0000313" key="8">
    <source>
        <dbReference type="EMBL" id="XCM83723.1"/>
    </source>
</evidence>
<dbReference type="KEGG" id="kcm:ABWK59_34755"/>
<dbReference type="GO" id="GO:0016987">
    <property type="term" value="F:sigma factor activity"/>
    <property type="evidence" value="ECO:0007669"/>
    <property type="project" value="UniProtKB-KW"/>
</dbReference>
<evidence type="ECO:0000256" key="2">
    <source>
        <dbReference type="ARBA" id="ARBA00023015"/>
    </source>
</evidence>
<protein>
    <submittedName>
        <fullName evidence="8">SigE family RNA polymerase sigma factor</fullName>
    </submittedName>
</protein>
<proteinExistence type="inferred from homology"/>
<dbReference type="NCBIfam" id="TIGR02983">
    <property type="entry name" value="SigE-fam_strep"/>
    <property type="match status" value="1"/>
</dbReference>
<dbReference type="PANTHER" id="PTHR43133">
    <property type="entry name" value="RNA POLYMERASE ECF-TYPE SIGMA FACTO"/>
    <property type="match status" value="1"/>
</dbReference>
<feature type="domain" description="RNA polymerase sigma factor 70 region 4 type 2" evidence="7">
    <location>
        <begin position="108"/>
        <end position="160"/>
    </location>
</feature>
<dbReference type="InterPro" id="IPR007627">
    <property type="entry name" value="RNA_pol_sigma70_r2"/>
</dbReference>
<evidence type="ECO:0000259" key="7">
    <source>
        <dbReference type="Pfam" id="PF08281"/>
    </source>
</evidence>
<keyword evidence="3" id="KW-0731">Sigma factor</keyword>
<dbReference type="SUPFAM" id="SSF88659">
    <property type="entry name" value="Sigma3 and sigma4 domains of RNA polymerase sigma factors"/>
    <property type="match status" value="1"/>
</dbReference>